<dbReference type="EMBL" id="JQIF01000054">
    <property type="protein sequence ID" value="KGJ52750.1"/>
    <property type="molecule type" value="Genomic_DNA"/>
</dbReference>
<feature type="transmembrane region" description="Helical" evidence="1">
    <location>
        <begin position="33"/>
        <end position="54"/>
    </location>
</feature>
<evidence type="ECO:0000313" key="3">
    <source>
        <dbReference type="Proteomes" id="UP000030008"/>
    </source>
</evidence>
<evidence type="ECO:0008006" key="4">
    <source>
        <dbReference type="Google" id="ProtNLM"/>
    </source>
</evidence>
<sequence>MKKYIYFLIPVYALYIFGMFYVMLPPLNWHAPAFWKFLALSAGPLLVLLIVFSFTKRQIDSFQNWRSSFHNKNAVNLTSEQKRWGTICKASILALMFVVVFPSAATLVTSRIFHAKAFSQRIEPKDVEFSEVPQVDFKKTPIIDRDSSIRLGDKVMGNMTEWVSQFDVSNEYTQISYKDSVYRVTPLTYNGFIKYFKNKSGGVPAYITVDSTSGKTKLVKLKDLGMDGMKYVPSAYFNENLSRHLRFQYPTEIFGEPSFEIDEEGRPWYICTTYTYSGVGNKKRVTGAVFLDPITGKSEKYDTKHIPSWADRIYPESLVVEELDDNGSLKKGFWNSQFGQTGVIVTSEGYNYLEKNGDIWLYSGLTSANADESNLGFVLVNLRTHEAMKIATAGANEKSAMKSAQSEVKNYGYQSTFPLLINIKGNPVYLMSLKDNGLIKMYATVSAVDYQKVATVYTDEGLDALFKKTLNLLGSGSEDSISKESLKTEDITVAGVEKINMDGNTIYYIQSEKGDIYKISFTTKYESQLVFLKAGDKLNISYIDAEGIKTIKELK</sequence>
<keyword evidence="1" id="KW-0812">Transmembrane</keyword>
<evidence type="ECO:0000256" key="1">
    <source>
        <dbReference type="SAM" id="Phobius"/>
    </source>
</evidence>
<name>A0A099I4W7_CLOIN</name>
<keyword evidence="1" id="KW-0472">Membrane</keyword>
<dbReference type="Proteomes" id="UP000030008">
    <property type="component" value="Unassembled WGS sequence"/>
</dbReference>
<keyword evidence="1" id="KW-1133">Transmembrane helix</keyword>
<feature type="transmembrane region" description="Helical" evidence="1">
    <location>
        <begin position="92"/>
        <end position="113"/>
    </location>
</feature>
<protein>
    <recommendedName>
        <fullName evidence="4">Cell shape-determining protein</fullName>
    </recommendedName>
</protein>
<feature type="transmembrane region" description="Helical" evidence="1">
    <location>
        <begin position="7"/>
        <end position="27"/>
    </location>
</feature>
<accession>A0A099I4W7</accession>
<gene>
    <name evidence="2" type="ORF">CIAN88_13015</name>
</gene>
<reference evidence="2 3" key="1">
    <citation type="submission" date="2014-08" db="EMBL/GenBank/DDBJ databases">
        <title>Clostridium innocuum, an unnegligible vancomycin-resistant pathogen causing extra-intestinal infections.</title>
        <authorList>
            <person name="Feng Y."/>
            <person name="Chiu C.-H."/>
        </authorList>
    </citation>
    <scope>NUCLEOTIDE SEQUENCE [LARGE SCALE GENOMIC DNA]</scope>
    <source>
        <strain evidence="2 3">AN88</strain>
    </source>
</reference>
<dbReference type="RefSeq" id="WP_044905831.1">
    <property type="nucleotide sequence ID" value="NZ_JQIF01000054.1"/>
</dbReference>
<evidence type="ECO:0000313" key="2">
    <source>
        <dbReference type="EMBL" id="KGJ52750.1"/>
    </source>
</evidence>
<comment type="caution">
    <text evidence="2">The sequence shown here is derived from an EMBL/GenBank/DDBJ whole genome shotgun (WGS) entry which is preliminary data.</text>
</comment>
<proteinExistence type="predicted"/>
<dbReference type="AlphaFoldDB" id="A0A099I4W7"/>
<organism evidence="2 3">
    <name type="scientific">Clostridium innocuum</name>
    <dbReference type="NCBI Taxonomy" id="1522"/>
    <lineage>
        <taxon>Bacteria</taxon>
        <taxon>Bacillati</taxon>
        <taxon>Bacillota</taxon>
        <taxon>Clostridia</taxon>
        <taxon>Eubacteriales</taxon>
        <taxon>Clostridiaceae</taxon>
        <taxon>Clostridium</taxon>
    </lineage>
</organism>